<dbReference type="AlphaFoldDB" id="A0A0Q0TYV1"/>
<dbReference type="EMBL" id="LKST01000002">
    <property type="protein sequence ID" value="KQB84364.1"/>
    <property type="molecule type" value="Genomic_DNA"/>
</dbReference>
<comment type="similarity">
    <text evidence="2">Belongs to the DoxX family.</text>
</comment>
<gene>
    <name evidence="8" type="primary">yqjF</name>
    <name evidence="8" type="ORF">Cocul_01165</name>
</gene>
<evidence type="ECO:0000256" key="1">
    <source>
        <dbReference type="ARBA" id="ARBA00004651"/>
    </source>
</evidence>
<dbReference type="InterPro" id="IPR032808">
    <property type="entry name" value="DoxX"/>
</dbReference>
<dbReference type="Pfam" id="PF07681">
    <property type="entry name" value="DoxX"/>
    <property type="match status" value="1"/>
</dbReference>
<evidence type="ECO:0000256" key="5">
    <source>
        <dbReference type="ARBA" id="ARBA00022989"/>
    </source>
</evidence>
<keyword evidence="3" id="KW-1003">Cell membrane</keyword>
<evidence type="ECO:0000256" key="6">
    <source>
        <dbReference type="ARBA" id="ARBA00023136"/>
    </source>
</evidence>
<evidence type="ECO:0000256" key="2">
    <source>
        <dbReference type="ARBA" id="ARBA00006679"/>
    </source>
</evidence>
<comment type="caution">
    <text evidence="8">The sequence shown here is derived from an EMBL/GenBank/DDBJ whole genome shotgun (WGS) entry which is preliminary data.</text>
</comment>
<evidence type="ECO:0000256" key="3">
    <source>
        <dbReference type="ARBA" id="ARBA00022475"/>
    </source>
</evidence>
<evidence type="ECO:0000256" key="4">
    <source>
        <dbReference type="ARBA" id="ARBA00022692"/>
    </source>
</evidence>
<dbReference type="STRING" id="1544416.Cocul_01165"/>
<evidence type="ECO:0000313" key="8">
    <source>
        <dbReference type="EMBL" id="KQB84364.1"/>
    </source>
</evidence>
<keyword evidence="9" id="KW-1185">Reference proteome</keyword>
<evidence type="ECO:0000313" key="9">
    <source>
        <dbReference type="Proteomes" id="UP000050517"/>
    </source>
</evidence>
<dbReference type="RefSeq" id="WP_055122301.1">
    <property type="nucleotide sequence ID" value="NZ_LKST01000002.1"/>
</dbReference>
<reference evidence="8 9" key="1">
    <citation type="submission" date="2015-10" db="EMBL/GenBank/DDBJ databases">
        <title>Corynebacteirum lowii and Corynebacterium oculi species nova, derived from human clinical disease and and emended description of Corynebacterium mastiditis.</title>
        <authorList>
            <person name="Bernard K."/>
            <person name="Pacheco A.L."/>
            <person name="Mcdougall C."/>
            <person name="Burtx T."/>
            <person name="Weibe D."/>
            <person name="Tyler S."/>
            <person name="Olson A.B."/>
            <person name="Cnockaert M."/>
            <person name="Eguchi H."/>
            <person name="Kuwahara T."/>
            <person name="Nakayama-Imaohji H."/>
            <person name="Boudewijins M."/>
            <person name="Van Hoecke F."/>
            <person name="Bernier A.-M."/>
            <person name="Vandamme P."/>
        </authorList>
    </citation>
    <scope>NUCLEOTIDE SEQUENCE [LARGE SCALE GENOMIC DNA]</scope>
    <source>
        <strain evidence="8 9">NML 130210</strain>
    </source>
</reference>
<name>A0A0Q0TYV1_9CORY</name>
<dbReference type="PANTHER" id="PTHR33452:SF1">
    <property type="entry name" value="INNER MEMBRANE PROTEIN YPHA-RELATED"/>
    <property type="match status" value="1"/>
</dbReference>
<accession>A0A0Q0TYV1</accession>
<dbReference type="PATRIC" id="fig|1544416.3.peg.1169"/>
<protein>
    <submittedName>
        <fullName evidence="8">Inner membrane protein YqjF</fullName>
    </submittedName>
</protein>
<sequence length="140" mass="13997">MSIIKDFGLLIARLLLGTILIAHGWQKVTDISATQTMFEGMGAPLPQVSALIAAAIEFGGGIALILGLLTPLVGALVFLNMLGAALIAHVGNGILASDGGWELPGAIGACALALAVAGPGRIAADALLFRSRSTAAVAKA</sequence>
<dbReference type="PANTHER" id="PTHR33452">
    <property type="entry name" value="OXIDOREDUCTASE CATD-RELATED"/>
    <property type="match status" value="1"/>
</dbReference>
<comment type="subcellular location">
    <subcellularLocation>
        <location evidence="1">Cell membrane</location>
        <topology evidence="1">Multi-pass membrane protein</topology>
    </subcellularLocation>
</comment>
<feature type="transmembrane region" description="Helical" evidence="7">
    <location>
        <begin position="103"/>
        <end position="124"/>
    </location>
</feature>
<keyword evidence="4 7" id="KW-0812">Transmembrane</keyword>
<dbReference type="InterPro" id="IPR051907">
    <property type="entry name" value="DoxX-like_oxidoreductase"/>
</dbReference>
<keyword evidence="6 7" id="KW-0472">Membrane</keyword>
<dbReference type="Proteomes" id="UP000050517">
    <property type="component" value="Unassembled WGS sequence"/>
</dbReference>
<keyword evidence="5 7" id="KW-1133">Transmembrane helix</keyword>
<proteinExistence type="inferred from homology"/>
<feature type="transmembrane region" description="Helical" evidence="7">
    <location>
        <begin position="48"/>
        <end position="69"/>
    </location>
</feature>
<dbReference type="GO" id="GO:0005886">
    <property type="term" value="C:plasma membrane"/>
    <property type="evidence" value="ECO:0007669"/>
    <property type="project" value="UniProtKB-SubCell"/>
</dbReference>
<feature type="transmembrane region" description="Helical" evidence="7">
    <location>
        <begin position="76"/>
        <end position="97"/>
    </location>
</feature>
<organism evidence="8 9">
    <name type="scientific">Corynebacterium oculi</name>
    <dbReference type="NCBI Taxonomy" id="1544416"/>
    <lineage>
        <taxon>Bacteria</taxon>
        <taxon>Bacillati</taxon>
        <taxon>Actinomycetota</taxon>
        <taxon>Actinomycetes</taxon>
        <taxon>Mycobacteriales</taxon>
        <taxon>Corynebacteriaceae</taxon>
        <taxon>Corynebacterium</taxon>
    </lineage>
</organism>
<evidence type="ECO:0000256" key="7">
    <source>
        <dbReference type="SAM" id="Phobius"/>
    </source>
</evidence>